<proteinExistence type="predicted"/>
<organism evidence="1">
    <name type="scientific">marine sediment metagenome</name>
    <dbReference type="NCBI Taxonomy" id="412755"/>
    <lineage>
        <taxon>unclassified sequences</taxon>
        <taxon>metagenomes</taxon>
        <taxon>ecological metagenomes</taxon>
    </lineage>
</organism>
<protein>
    <submittedName>
        <fullName evidence="1">Uncharacterized protein</fullName>
    </submittedName>
</protein>
<accession>X1BAQ5</accession>
<dbReference type="AlphaFoldDB" id="X1BAQ5"/>
<reference evidence="1" key="1">
    <citation type="journal article" date="2014" name="Front. Microbiol.">
        <title>High frequency of phylogenetically diverse reductive dehalogenase-homologous genes in deep subseafloor sedimentary metagenomes.</title>
        <authorList>
            <person name="Kawai M."/>
            <person name="Futagami T."/>
            <person name="Toyoda A."/>
            <person name="Takaki Y."/>
            <person name="Nishi S."/>
            <person name="Hori S."/>
            <person name="Arai W."/>
            <person name="Tsubouchi T."/>
            <person name="Morono Y."/>
            <person name="Uchiyama I."/>
            <person name="Ito T."/>
            <person name="Fujiyama A."/>
            <person name="Inagaki F."/>
            <person name="Takami H."/>
        </authorList>
    </citation>
    <scope>NUCLEOTIDE SEQUENCE</scope>
    <source>
        <strain evidence="1">Expedition CK06-06</strain>
    </source>
</reference>
<evidence type="ECO:0000313" key="1">
    <source>
        <dbReference type="EMBL" id="GAG92165.1"/>
    </source>
</evidence>
<comment type="caution">
    <text evidence="1">The sequence shown here is derived from an EMBL/GenBank/DDBJ whole genome shotgun (WGS) entry which is preliminary data.</text>
</comment>
<dbReference type="EMBL" id="BART01027358">
    <property type="protein sequence ID" value="GAG92165.1"/>
    <property type="molecule type" value="Genomic_DNA"/>
</dbReference>
<feature type="non-terminal residue" evidence="1">
    <location>
        <position position="91"/>
    </location>
</feature>
<sequence length="91" mass="10473">MALDDDIIRCRQCGEQENRDLYTEDCYHDVTCGVCGCRTGIYGDENECIKLWNGEGVPFFFVMWQGGYNGILLELHDDKKKADDRAKELND</sequence>
<name>X1BAQ5_9ZZZZ</name>
<gene>
    <name evidence="1" type="ORF">S01H4_48515</name>
</gene>